<dbReference type="Proteomes" id="UP000058012">
    <property type="component" value="Unassembled WGS sequence"/>
</dbReference>
<dbReference type="PANTHER" id="PTHR44379:SF2">
    <property type="entry name" value="BLR6218 PROTEIN"/>
    <property type="match status" value="1"/>
</dbReference>
<evidence type="ECO:0000313" key="7">
    <source>
        <dbReference type="EMBL" id="KUR70766.1"/>
    </source>
</evidence>
<evidence type="ECO:0000256" key="3">
    <source>
        <dbReference type="ARBA" id="ARBA00023002"/>
    </source>
</evidence>
<reference evidence="7 8" key="1">
    <citation type="submission" date="2015-10" db="EMBL/GenBank/DDBJ databases">
        <title>Draft genome sequence of Novosphingobium fuchskuhlense DSM 25065 isolated from a surface water sample of the southwest basin of Lake Grosse Fuchskuhle.</title>
        <authorList>
            <person name="Ruckert C."/>
            <person name="Winkler A."/>
            <person name="Glaeser J."/>
            <person name="Grossart H.-P."/>
            <person name="Kalinowski J."/>
            <person name="Glaeser S."/>
        </authorList>
    </citation>
    <scope>NUCLEOTIDE SEQUENCE [LARGE SCALE GENOMIC DNA]</scope>
    <source>
        <strain evidence="7 8">FNE08-7</strain>
    </source>
</reference>
<dbReference type="InterPro" id="IPR006058">
    <property type="entry name" value="2Fe2S_fd_BS"/>
</dbReference>
<dbReference type="AlphaFoldDB" id="A0A117UTU7"/>
<dbReference type="CDD" id="cd00207">
    <property type="entry name" value="fer2"/>
    <property type="match status" value="1"/>
</dbReference>
<dbReference type="OrthoDB" id="9792018at2"/>
<organism evidence="7 8">
    <name type="scientific">Novosphingobium fuchskuhlense</name>
    <dbReference type="NCBI Taxonomy" id="1117702"/>
    <lineage>
        <taxon>Bacteria</taxon>
        <taxon>Pseudomonadati</taxon>
        <taxon>Pseudomonadota</taxon>
        <taxon>Alphaproteobacteria</taxon>
        <taxon>Sphingomonadales</taxon>
        <taxon>Sphingomonadaceae</taxon>
        <taxon>Novosphingobium</taxon>
    </lineage>
</organism>
<dbReference type="InterPro" id="IPR051452">
    <property type="entry name" value="Diverse_Oxidoreductases"/>
</dbReference>
<evidence type="ECO:0000256" key="4">
    <source>
        <dbReference type="ARBA" id="ARBA00023004"/>
    </source>
</evidence>
<dbReference type="GO" id="GO:0016491">
    <property type="term" value="F:oxidoreductase activity"/>
    <property type="evidence" value="ECO:0007669"/>
    <property type="project" value="UniProtKB-KW"/>
</dbReference>
<evidence type="ECO:0000256" key="5">
    <source>
        <dbReference type="ARBA" id="ARBA00023014"/>
    </source>
</evidence>
<feature type="domain" description="2Fe-2S ferredoxin-type" evidence="6">
    <location>
        <begin position="1"/>
        <end position="77"/>
    </location>
</feature>
<dbReference type="Pfam" id="PF01799">
    <property type="entry name" value="Fer2_2"/>
    <property type="match status" value="1"/>
</dbReference>
<name>A0A117UTU7_9SPHN</name>
<dbReference type="GO" id="GO:0051537">
    <property type="term" value="F:2 iron, 2 sulfur cluster binding"/>
    <property type="evidence" value="ECO:0007669"/>
    <property type="project" value="UniProtKB-KW"/>
</dbReference>
<dbReference type="InterPro" id="IPR012675">
    <property type="entry name" value="Beta-grasp_dom_sf"/>
</dbReference>
<dbReference type="EMBL" id="LLZS01000008">
    <property type="protein sequence ID" value="KUR70766.1"/>
    <property type="molecule type" value="Genomic_DNA"/>
</dbReference>
<sequence length="157" mass="15941">MAISLTVNRKARTVDVEADKPLLWVLREDLGMPGTKFGCGAGLCGACTVILNGEAVRSCQTPLSDAAGKDIVTIEGVAASPVGAKVVEAWTALDVPQCGYCQAGQIMSATALLTATPKPSAEEVSAGMAGNICRCATYLRIQKAIAQASTAISGAAA</sequence>
<evidence type="ECO:0000259" key="6">
    <source>
        <dbReference type="PROSITE" id="PS51085"/>
    </source>
</evidence>
<dbReference type="PROSITE" id="PS51085">
    <property type="entry name" value="2FE2S_FER_2"/>
    <property type="match status" value="1"/>
</dbReference>
<comment type="caution">
    <text evidence="7">The sequence shown here is derived from an EMBL/GenBank/DDBJ whole genome shotgun (WGS) entry which is preliminary data.</text>
</comment>
<dbReference type="InterPro" id="IPR001041">
    <property type="entry name" value="2Fe-2S_ferredoxin-type"/>
</dbReference>
<dbReference type="GO" id="GO:0046872">
    <property type="term" value="F:metal ion binding"/>
    <property type="evidence" value="ECO:0007669"/>
    <property type="project" value="UniProtKB-KW"/>
</dbReference>
<accession>A0A117UTU7</accession>
<keyword evidence="5" id="KW-0411">Iron-sulfur</keyword>
<keyword evidence="2" id="KW-0479">Metal-binding</keyword>
<keyword evidence="8" id="KW-1185">Reference proteome</keyword>
<evidence type="ECO:0000256" key="2">
    <source>
        <dbReference type="ARBA" id="ARBA00022723"/>
    </source>
</evidence>
<dbReference type="STRING" id="1117702.AQZ52_13060"/>
<dbReference type="InterPro" id="IPR036884">
    <property type="entry name" value="2Fe-2S-bd_dom_sf"/>
</dbReference>
<dbReference type="PROSITE" id="PS00197">
    <property type="entry name" value="2FE2S_FER_1"/>
    <property type="match status" value="1"/>
</dbReference>
<dbReference type="SUPFAM" id="SSF54292">
    <property type="entry name" value="2Fe-2S ferredoxin-like"/>
    <property type="match status" value="1"/>
</dbReference>
<dbReference type="RefSeq" id="WP_067911463.1">
    <property type="nucleotide sequence ID" value="NZ_KQ954245.1"/>
</dbReference>
<dbReference type="InterPro" id="IPR036010">
    <property type="entry name" value="2Fe-2S_ferredoxin-like_sf"/>
</dbReference>
<dbReference type="Gene3D" id="3.10.20.30">
    <property type="match status" value="1"/>
</dbReference>
<dbReference type="Gene3D" id="1.10.150.120">
    <property type="entry name" value="[2Fe-2S]-binding domain"/>
    <property type="match status" value="1"/>
</dbReference>
<dbReference type="InterPro" id="IPR002888">
    <property type="entry name" value="2Fe-2S-bd"/>
</dbReference>
<dbReference type="PANTHER" id="PTHR44379">
    <property type="entry name" value="OXIDOREDUCTASE WITH IRON-SULFUR SUBUNIT"/>
    <property type="match status" value="1"/>
</dbReference>
<dbReference type="Pfam" id="PF00111">
    <property type="entry name" value="Fer2"/>
    <property type="match status" value="1"/>
</dbReference>
<protein>
    <submittedName>
        <fullName evidence="7">(2Fe-2S)-binding protein</fullName>
    </submittedName>
</protein>
<proteinExistence type="predicted"/>
<keyword evidence="3" id="KW-0560">Oxidoreductase</keyword>
<gene>
    <name evidence="7" type="ORF">AQZ52_13060</name>
</gene>
<keyword evidence="4" id="KW-0408">Iron</keyword>
<keyword evidence="1" id="KW-0001">2Fe-2S</keyword>
<dbReference type="SUPFAM" id="SSF47741">
    <property type="entry name" value="CO dehydrogenase ISP C-domain like"/>
    <property type="match status" value="1"/>
</dbReference>
<evidence type="ECO:0000256" key="1">
    <source>
        <dbReference type="ARBA" id="ARBA00022714"/>
    </source>
</evidence>
<evidence type="ECO:0000313" key="8">
    <source>
        <dbReference type="Proteomes" id="UP000058012"/>
    </source>
</evidence>